<evidence type="ECO:0000256" key="2">
    <source>
        <dbReference type="ARBA" id="ARBA00012483"/>
    </source>
</evidence>
<evidence type="ECO:0000259" key="9">
    <source>
        <dbReference type="PROSITE" id="PS50089"/>
    </source>
</evidence>
<feature type="domain" description="RING-type" evidence="9">
    <location>
        <begin position="184"/>
        <end position="230"/>
    </location>
</feature>
<evidence type="ECO:0000313" key="11">
    <source>
        <dbReference type="Proteomes" id="UP001497457"/>
    </source>
</evidence>
<dbReference type="PROSITE" id="PS50089">
    <property type="entry name" value="ZF_RING_2"/>
    <property type="match status" value="1"/>
</dbReference>
<organism evidence="10 11">
    <name type="scientific">Urochloa decumbens</name>
    <dbReference type="NCBI Taxonomy" id="240449"/>
    <lineage>
        <taxon>Eukaryota</taxon>
        <taxon>Viridiplantae</taxon>
        <taxon>Streptophyta</taxon>
        <taxon>Embryophyta</taxon>
        <taxon>Tracheophyta</taxon>
        <taxon>Spermatophyta</taxon>
        <taxon>Magnoliopsida</taxon>
        <taxon>Liliopsida</taxon>
        <taxon>Poales</taxon>
        <taxon>Poaceae</taxon>
        <taxon>PACMAD clade</taxon>
        <taxon>Panicoideae</taxon>
        <taxon>Panicodae</taxon>
        <taxon>Paniceae</taxon>
        <taxon>Melinidinae</taxon>
        <taxon>Urochloa</taxon>
    </lineage>
</organism>
<gene>
    <name evidence="10" type="ORF">URODEC1_LOCUS51172</name>
</gene>
<evidence type="ECO:0000256" key="4">
    <source>
        <dbReference type="ARBA" id="ARBA00022771"/>
    </source>
</evidence>
<accession>A0ABC9A2C7</accession>
<dbReference type="Gene3D" id="3.30.40.10">
    <property type="entry name" value="Zinc/RING finger domain, C3HC4 (zinc finger)"/>
    <property type="match status" value="1"/>
</dbReference>
<evidence type="ECO:0000256" key="8">
    <source>
        <dbReference type="SAM" id="MobiDB-lite"/>
    </source>
</evidence>
<dbReference type="Proteomes" id="UP001497457">
    <property type="component" value="Chromosome 20rd"/>
</dbReference>
<dbReference type="GO" id="GO:0008270">
    <property type="term" value="F:zinc ion binding"/>
    <property type="evidence" value="ECO:0007669"/>
    <property type="project" value="UniProtKB-KW"/>
</dbReference>
<dbReference type="InterPro" id="IPR001841">
    <property type="entry name" value="Znf_RING"/>
</dbReference>
<comment type="similarity">
    <text evidence="6">Belongs to the RING-type zinc finger family. ATL subfamily.</text>
</comment>
<name>A0ABC9A2C7_9POAL</name>
<evidence type="ECO:0000256" key="7">
    <source>
        <dbReference type="PROSITE-ProRule" id="PRU00175"/>
    </source>
</evidence>
<feature type="region of interest" description="Disordered" evidence="8">
    <location>
        <begin position="252"/>
        <end position="281"/>
    </location>
</feature>
<reference evidence="10 11" key="2">
    <citation type="submission" date="2024-10" db="EMBL/GenBank/DDBJ databases">
        <authorList>
            <person name="Ryan C."/>
        </authorList>
    </citation>
    <scope>NUCLEOTIDE SEQUENCE [LARGE SCALE GENOMIC DNA]</scope>
</reference>
<dbReference type="GO" id="GO:0061630">
    <property type="term" value="F:ubiquitin protein ligase activity"/>
    <property type="evidence" value="ECO:0007669"/>
    <property type="project" value="UniProtKB-EC"/>
</dbReference>
<dbReference type="EC" id="2.3.2.27" evidence="2"/>
<sequence>MDSEAKKVPPLIRLRLEASTSYLSTTKTEPSGIAGGDPELALLLLCRVTKYIKTGRGRGQTIERAYRGSGAEASYTGTVPRDTDTPLDEDSVRVVIRGMLRGIRPLRDLHLTDGEWEAILPEDVVPQLAGLARGLHGDGARAAAVVEIKVDWHVRYNAPRVLFTACREAPAAAGGETEKGGGECSICFEALSGEEEKKGVGVELPGCAHAFHRRCISGWFRKKPTCPLCRGDVTEHLHPELRKHLGDFGHDVFSDDDDDPDIPALLDAPGGVVATEPPSDP</sequence>
<reference evidence="11" key="1">
    <citation type="submission" date="2024-06" db="EMBL/GenBank/DDBJ databases">
        <authorList>
            <person name="Ryan C."/>
        </authorList>
    </citation>
    <scope>NUCLEOTIDE SEQUENCE [LARGE SCALE GENOMIC DNA]</scope>
</reference>
<keyword evidence="4 7" id="KW-0863">Zinc-finger</keyword>
<keyword evidence="11" id="KW-1185">Reference proteome</keyword>
<proteinExistence type="inferred from homology"/>
<evidence type="ECO:0000256" key="3">
    <source>
        <dbReference type="ARBA" id="ARBA00022723"/>
    </source>
</evidence>
<keyword evidence="5" id="KW-0862">Zinc</keyword>
<dbReference type="SMART" id="SM00184">
    <property type="entry name" value="RING"/>
    <property type="match status" value="1"/>
</dbReference>
<dbReference type="AlphaFoldDB" id="A0ABC9A2C7"/>
<dbReference type="EMBL" id="OZ075130">
    <property type="protein sequence ID" value="CAL4972277.1"/>
    <property type="molecule type" value="Genomic_DNA"/>
</dbReference>
<evidence type="ECO:0000256" key="6">
    <source>
        <dbReference type="ARBA" id="ARBA00024209"/>
    </source>
</evidence>
<evidence type="ECO:0000256" key="5">
    <source>
        <dbReference type="ARBA" id="ARBA00022833"/>
    </source>
</evidence>
<dbReference type="InterPro" id="IPR013083">
    <property type="entry name" value="Znf_RING/FYVE/PHD"/>
</dbReference>
<dbReference type="SUPFAM" id="SSF57850">
    <property type="entry name" value="RING/U-box"/>
    <property type="match status" value="1"/>
</dbReference>
<evidence type="ECO:0000256" key="1">
    <source>
        <dbReference type="ARBA" id="ARBA00000900"/>
    </source>
</evidence>
<protein>
    <recommendedName>
        <fullName evidence="2">RING-type E3 ubiquitin transferase</fullName>
        <ecNumber evidence="2">2.3.2.27</ecNumber>
    </recommendedName>
</protein>
<dbReference type="Pfam" id="PF13639">
    <property type="entry name" value="zf-RING_2"/>
    <property type="match status" value="1"/>
</dbReference>
<dbReference type="PANTHER" id="PTHR14155">
    <property type="entry name" value="RING FINGER DOMAIN-CONTAINING"/>
    <property type="match status" value="1"/>
</dbReference>
<comment type="catalytic activity">
    <reaction evidence="1">
        <text>S-ubiquitinyl-[E2 ubiquitin-conjugating enzyme]-L-cysteine + [acceptor protein]-L-lysine = [E2 ubiquitin-conjugating enzyme]-L-cysteine + N(6)-ubiquitinyl-[acceptor protein]-L-lysine.</text>
        <dbReference type="EC" id="2.3.2.27"/>
    </reaction>
</comment>
<keyword evidence="3" id="KW-0479">Metal-binding</keyword>
<dbReference type="PANTHER" id="PTHR14155:SF604">
    <property type="entry name" value="RING-TYPE DOMAIN-CONTAINING PROTEIN"/>
    <property type="match status" value="1"/>
</dbReference>
<dbReference type="InterPro" id="IPR053238">
    <property type="entry name" value="RING-H2_zinc_finger"/>
</dbReference>
<evidence type="ECO:0000313" key="10">
    <source>
        <dbReference type="EMBL" id="CAL4972277.1"/>
    </source>
</evidence>